<evidence type="ECO:0000259" key="18">
    <source>
        <dbReference type="Pfam" id="PF17760"/>
    </source>
</evidence>
<dbReference type="Pfam" id="PF17755">
    <property type="entry name" value="UvrA_DNA-bind"/>
    <property type="match status" value="1"/>
</dbReference>
<keyword evidence="9" id="KW-0862">Zinc</keyword>
<dbReference type="EMBL" id="PFEN01000009">
    <property type="protein sequence ID" value="PJE69728.1"/>
    <property type="molecule type" value="Genomic_DNA"/>
</dbReference>
<evidence type="ECO:0000259" key="17">
    <source>
        <dbReference type="Pfam" id="PF17755"/>
    </source>
</evidence>
<dbReference type="Gene3D" id="3.30.190.20">
    <property type="match status" value="1"/>
</dbReference>
<evidence type="ECO:0000256" key="14">
    <source>
        <dbReference type="ARBA" id="ARBA00038000"/>
    </source>
</evidence>
<dbReference type="Gene3D" id="1.10.8.280">
    <property type="entry name" value="ABC transporter ATPase domain-like"/>
    <property type="match status" value="1"/>
</dbReference>
<dbReference type="Gene3D" id="3.40.50.300">
    <property type="entry name" value="P-loop containing nucleotide triphosphate hydrolases"/>
    <property type="match status" value="1"/>
</dbReference>
<comment type="similarity">
    <text evidence="14">Belongs to the ABC transporter superfamily. UvrA family.</text>
</comment>
<dbReference type="CDD" id="cd03270">
    <property type="entry name" value="ABC_UvrA_I"/>
    <property type="match status" value="1"/>
</dbReference>
<evidence type="ECO:0000313" key="20">
    <source>
        <dbReference type="Proteomes" id="UP000236946"/>
    </source>
</evidence>
<keyword evidence="11" id="KW-0267">Excision nuclease</keyword>
<gene>
    <name evidence="19" type="ORF">COU98_00450</name>
</gene>
<keyword evidence="7" id="KW-0228">DNA excision</keyword>
<dbReference type="GO" id="GO:0005524">
    <property type="term" value="F:ATP binding"/>
    <property type="evidence" value="ECO:0007669"/>
    <property type="project" value="UniProtKB-KW"/>
</dbReference>
<keyword evidence="8" id="KW-0863">Zinc-finger</keyword>
<organism evidence="19 20">
    <name type="scientific">Candidatus Staskawiczbacteria bacterium CG10_big_fil_rev_8_21_14_0_10_38_10</name>
    <dbReference type="NCBI Taxonomy" id="1974891"/>
    <lineage>
        <taxon>Bacteria</taxon>
        <taxon>Candidatus Staskawicziibacteriota</taxon>
    </lineage>
</organism>
<dbReference type="InterPro" id="IPR041102">
    <property type="entry name" value="UvrA_inter"/>
</dbReference>
<evidence type="ECO:0000256" key="12">
    <source>
        <dbReference type="ARBA" id="ARBA00023125"/>
    </source>
</evidence>
<evidence type="ECO:0000256" key="1">
    <source>
        <dbReference type="ARBA" id="ARBA00004496"/>
    </source>
</evidence>
<evidence type="ECO:0000256" key="11">
    <source>
        <dbReference type="ARBA" id="ARBA00022881"/>
    </source>
</evidence>
<evidence type="ECO:0000256" key="9">
    <source>
        <dbReference type="ARBA" id="ARBA00022833"/>
    </source>
</evidence>
<keyword evidence="13" id="KW-0234">DNA repair</keyword>
<dbReference type="Pfam" id="PF17760">
    <property type="entry name" value="UvrA_inter"/>
    <property type="match status" value="1"/>
</dbReference>
<proteinExistence type="inferred from homology"/>
<evidence type="ECO:0000256" key="2">
    <source>
        <dbReference type="ARBA" id="ARBA00022490"/>
    </source>
</evidence>
<dbReference type="Gene3D" id="1.20.1580.10">
    <property type="entry name" value="ABC transporter ATPase like domain"/>
    <property type="match status" value="2"/>
</dbReference>
<evidence type="ECO:0000256" key="8">
    <source>
        <dbReference type="ARBA" id="ARBA00022771"/>
    </source>
</evidence>
<dbReference type="GO" id="GO:0008270">
    <property type="term" value="F:zinc ion binding"/>
    <property type="evidence" value="ECO:0007669"/>
    <property type="project" value="UniProtKB-KW"/>
</dbReference>
<comment type="subcellular location">
    <subcellularLocation>
        <location evidence="1">Cytoplasm</location>
    </subcellularLocation>
</comment>
<dbReference type="InterPro" id="IPR027417">
    <property type="entry name" value="P-loop_NTPase"/>
</dbReference>
<evidence type="ECO:0000313" key="19">
    <source>
        <dbReference type="EMBL" id="PJE69728.1"/>
    </source>
</evidence>
<evidence type="ECO:0000256" key="4">
    <source>
        <dbReference type="ARBA" id="ARBA00022737"/>
    </source>
</evidence>
<dbReference type="Proteomes" id="UP000236946">
    <property type="component" value="Unassembled WGS sequence"/>
</dbReference>
<dbReference type="GO" id="GO:0003677">
    <property type="term" value="F:DNA binding"/>
    <property type="evidence" value="ECO:0007669"/>
    <property type="project" value="UniProtKB-KW"/>
</dbReference>
<keyword evidence="6" id="KW-0227">DNA damage</keyword>
<dbReference type="GO" id="GO:0005737">
    <property type="term" value="C:cytoplasm"/>
    <property type="evidence" value="ECO:0007669"/>
    <property type="project" value="UniProtKB-SubCell"/>
</dbReference>
<evidence type="ECO:0000256" key="5">
    <source>
        <dbReference type="ARBA" id="ARBA00022741"/>
    </source>
</evidence>
<reference evidence="20" key="1">
    <citation type="submission" date="2017-09" db="EMBL/GenBank/DDBJ databases">
        <title>Depth-based differentiation of microbial function through sediment-hosted aquifers and enrichment of novel symbionts in the deep terrestrial subsurface.</title>
        <authorList>
            <person name="Probst A.J."/>
            <person name="Ladd B."/>
            <person name="Jarett J.K."/>
            <person name="Geller-Mcgrath D.E."/>
            <person name="Sieber C.M.K."/>
            <person name="Emerson J.B."/>
            <person name="Anantharaman K."/>
            <person name="Thomas B.C."/>
            <person name="Malmstrom R."/>
            <person name="Stieglmeier M."/>
            <person name="Klingl A."/>
            <person name="Woyke T."/>
            <person name="Ryan C.M."/>
            <person name="Banfield J.F."/>
        </authorList>
    </citation>
    <scope>NUCLEOTIDE SEQUENCE [LARGE SCALE GENOMIC DNA]</scope>
</reference>
<dbReference type="GO" id="GO:0004518">
    <property type="term" value="F:nuclease activity"/>
    <property type="evidence" value="ECO:0007669"/>
    <property type="project" value="UniProtKB-KW"/>
</dbReference>
<dbReference type="GO" id="GO:0006281">
    <property type="term" value="P:DNA repair"/>
    <property type="evidence" value="ECO:0007669"/>
    <property type="project" value="UniProtKB-KW"/>
</dbReference>
<name>A0A2H9T206_9BACT</name>
<keyword evidence="12" id="KW-0238">DNA-binding</keyword>
<dbReference type="AlphaFoldDB" id="A0A2H9T206"/>
<dbReference type="PANTHER" id="PTHR43152">
    <property type="entry name" value="UVRABC SYSTEM PROTEIN A"/>
    <property type="match status" value="1"/>
</dbReference>
<evidence type="ECO:0000256" key="3">
    <source>
        <dbReference type="ARBA" id="ARBA00022723"/>
    </source>
</evidence>
<keyword evidence="4" id="KW-0677">Repeat</keyword>
<feature type="domain" description="UvrA DNA-binding" evidence="17">
    <location>
        <begin position="299"/>
        <end position="393"/>
    </location>
</feature>
<keyword evidence="10" id="KW-0067">ATP-binding</keyword>
<keyword evidence="3" id="KW-0479">Metal-binding</keyword>
<evidence type="ECO:0000256" key="15">
    <source>
        <dbReference type="ARBA" id="ARBA00039316"/>
    </source>
</evidence>
<sequence>MKNDFIEIKGCRVHNLKNIDLNIPKNKLVVITGLSGSGKSSLAFDTLYAEGQRRYVESLSAYARQFLGVMDKPDVDKIEGISPAISIDQRKATHNPRSTVGTMTEMYDYLRLLFARIGKPHCPRCGKRVLRQTIDQIVGQISKLPQNQEIVILGPVIRGKKGEHRAILEEIQRGGFVRVRIDGKLYLIEETVGLPINKNRKHTIEVVVDRILIDKDLERVRLVDSVETALKLGKGIMVISQKSKGNNQKNNDFIFSEHFACEECGISLPEIEPRLFSFNSPYGACPACTGLGEKLEIAPELVIPNPNLSLAEGAIFPWAHASHKVGRQSYFWWQLSDLADKQNFSLEETIKNLSKEVLDIILYGTEGFEGVVPGLERKYRETDSDYTRQEIEQYMIKKECPACKGKRLKPEALAVTIDSKSIHQIAEKSIVQNKEFFSAFAKASADKEKNIKNLSVNDLKIAKPII</sequence>
<keyword evidence="5" id="KW-0547">Nucleotide-binding</keyword>
<comment type="caution">
    <text evidence="19">The sequence shown here is derived from an EMBL/GenBank/DDBJ whole genome shotgun (WGS) entry which is preliminary data.</text>
</comment>
<protein>
    <recommendedName>
        <fullName evidence="15">UvrABC system protein A</fullName>
    </recommendedName>
    <alternativeName>
        <fullName evidence="16">Excinuclease ABC subunit A</fullName>
    </alternativeName>
</protein>
<dbReference type="SUPFAM" id="SSF52540">
    <property type="entry name" value="P-loop containing nucleoside triphosphate hydrolases"/>
    <property type="match status" value="1"/>
</dbReference>
<feature type="domain" description="UvrA interaction" evidence="18">
    <location>
        <begin position="132"/>
        <end position="241"/>
    </location>
</feature>
<keyword evidence="2" id="KW-0963">Cytoplasm</keyword>
<dbReference type="PANTHER" id="PTHR43152:SF3">
    <property type="entry name" value="UVRABC SYSTEM PROTEIN A"/>
    <property type="match status" value="1"/>
</dbReference>
<accession>A0A2H9T206</accession>
<feature type="non-terminal residue" evidence="19">
    <location>
        <position position="466"/>
    </location>
</feature>
<evidence type="ECO:0000256" key="6">
    <source>
        <dbReference type="ARBA" id="ARBA00022763"/>
    </source>
</evidence>
<evidence type="ECO:0000256" key="10">
    <source>
        <dbReference type="ARBA" id="ARBA00022840"/>
    </source>
</evidence>
<evidence type="ECO:0000256" key="16">
    <source>
        <dbReference type="ARBA" id="ARBA00042156"/>
    </source>
</evidence>
<dbReference type="InterPro" id="IPR041552">
    <property type="entry name" value="UvrA_DNA-bd"/>
</dbReference>
<evidence type="ECO:0000256" key="7">
    <source>
        <dbReference type="ARBA" id="ARBA00022769"/>
    </source>
</evidence>
<evidence type="ECO:0000256" key="13">
    <source>
        <dbReference type="ARBA" id="ARBA00023204"/>
    </source>
</evidence>